<evidence type="ECO:0000256" key="1">
    <source>
        <dbReference type="ARBA" id="ARBA00010333"/>
    </source>
</evidence>
<accession>A0A930Y2R5</accession>
<dbReference type="CDD" id="cd13692">
    <property type="entry name" value="PBP2_BztA"/>
    <property type="match status" value="1"/>
</dbReference>
<dbReference type="EMBL" id="JADHEI010000033">
    <property type="protein sequence ID" value="MBF2735176.1"/>
    <property type="molecule type" value="Genomic_DNA"/>
</dbReference>
<evidence type="ECO:0000259" key="5">
    <source>
        <dbReference type="SMART" id="SM00062"/>
    </source>
</evidence>
<evidence type="ECO:0000313" key="6">
    <source>
        <dbReference type="EMBL" id="MBF2735176.1"/>
    </source>
</evidence>
<dbReference type="PANTHER" id="PTHR30085">
    <property type="entry name" value="AMINO ACID ABC TRANSPORTER PERMEASE"/>
    <property type="match status" value="1"/>
</dbReference>
<dbReference type="GO" id="GO:0006865">
    <property type="term" value="P:amino acid transport"/>
    <property type="evidence" value="ECO:0007669"/>
    <property type="project" value="TreeGrafter"/>
</dbReference>
<evidence type="ECO:0000256" key="2">
    <source>
        <dbReference type="ARBA" id="ARBA00022448"/>
    </source>
</evidence>
<sequence>MKQKSIIISVLAAGMAAAGAASAQTIDSVKGRNELVCGVSGGLAGFSAPDDSGRMQGLDADYCYGLAAAILGPNGNVRFVNLTAKERFEALASGEVDVLSRNTTHTLTRDASLGLNFTYYNFIDGQAFMVYKSLGVSSALDLDGARVCVQSGTTTEANMADFFRTNNMSYEQIAYDTSPDTTQGFENNYCDVLSSDTSQLASIRSELSNPSDAVILPEVISKEPLGPVVRQGDDEFFNLAKWVLYAVLNAEELGITQANVDQHRGNADADPAIKRLVGTEGGMCKLISSKLDDACLYNVVKTIGNYGESYERHVGANTPLGINREGTPNALWSKGGLLYAPPLR</sequence>
<feature type="signal peptide" evidence="4">
    <location>
        <begin position="1"/>
        <end position="23"/>
    </location>
</feature>
<comment type="similarity">
    <text evidence="1">Belongs to the bacterial solute-binding protein 3 family.</text>
</comment>
<feature type="domain" description="Solute-binding protein family 3/N-terminal" evidence="5">
    <location>
        <begin position="34"/>
        <end position="263"/>
    </location>
</feature>
<dbReference type="Proteomes" id="UP000604381">
    <property type="component" value="Unassembled WGS sequence"/>
</dbReference>
<name>A0A930Y2R5_9GAMM</name>
<keyword evidence="3 4" id="KW-0732">Signal</keyword>
<dbReference type="PANTHER" id="PTHR30085:SF7">
    <property type="entry name" value="AMINO-ACID ABC TRANSPORTER-BINDING PROTEIN YHDW-RELATED"/>
    <property type="match status" value="1"/>
</dbReference>
<keyword evidence="2" id="KW-0813">Transport</keyword>
<reference evidence="6" key="1">
    <citation type="submission" date="2020-10" db="EMBL/GenBank/DDBJ databases">
        <title>An improved Amphimedon queenslandica hologenome assembly reveals how three proteobacterial symbionts can extend the metabolic phenotypic of their marine sponge host.</title>
        <authorList>
            <person name="Degnan B."/>
            <person name="Degnan S."/>
            <person name="Xiang X."/>
        </authorList>
    </citation>
    <scope>NUCLEOTIDE SEQUENCE</scope>
    <source>
        <strain evidence="6">AqS2</strain>
    </source>
</reference>
<protein>
    <submittedName>
        <fullName evidence="6">Amino acid ABC transporter substrate-binding protein</fullName>
    </submittedName>
</protein>
<dbReference type="SMART" id="SM00062">
    <property type="entry name" value="PBPb"/>
    <property type="match status" value="1"/>
</dbReference>
<dbReference type="InterPro" id="IPR001638">
    <property type="entry name" value="Solute-binding_3/MltF_N"/>
</dbReference>
<organism evidence="6 7">
    <name type="scientific">Candidatus Amphirhobacter heronislandensis</name>
    <dbReference type="NCBI Taxonomy" id="1732024"/>
    <lineage>
        <taxon>Bacteria</taxon>
        <taxon>Pseudomonadati</taxon>
        <taxon>Pseudomonadota</taxon>
        <taxon>Gammaproteobacteria</taxon>
        <taxon>Candidatus Tethybacterales</taxon>
        <taxon>Candidatus Tethybacteraceae</taxon>
        <taxon>Candidatus Amphirhobacter</taxon>
    </lineage>
</organism>
<evidence type="ECO:0000313" key="7">
    <source>
        <dbReference type="Proteomes" id="UP000604381"/>
    </source>
</evidence>
<feature type="chain" id="PRO_5038003186" evidence="4">
    <location>
        <begin position="24"/>
        <end position="344"/>
    </location>
</feature>
<gene>
    <name evidence="6" type="ORF">ISN26_03690</name>
</gene>
<dbReference type="Gene3D" id="3.40.190.10">
    <property type="entry name" value="Periplasmic binding protein-like II"/>
    <property type="match status" value="2"/>
</dbReference>
<evidence type="ECO:0000256" key="3">
    <source>
        <dbReference type="ARBA" id="ARBA00022729"/>
    </source>
</evidence>
<comment type="caution">
    <text evidence="6">The sequence shown here is derived from an EMBL/GenBank/DDBJ whole genome shotgun (WGS) entry which is preliminary data.</text>
</comment>
<proteinExistence type="inferred from homology"/>
<dbReference type="SUPFAM" id="SSF53850">
    <property type="entry name" value="Periplasmic binding protein-like II"/>
    <property type="match status" value="1"/>
</dbReference>
<dbReference type="AlphaFoldDB" id="A0A930Y2R5"/>
<dbReference type="Pfam" id="PF00497">
    <property type="entry name" value="SBP_bac_3"/>
    <property type="match status" value="1"/>
</dbReference>
<evidence type="ECO:0000256" key="4">
    <source>
        <dbReference type="SAM" id="SignalP"/>
    </source>
</evidence>
<keyword evidence="7" id="KW-1185">Reference proteome</keyword>
<dbReference type="InterPro" id="IPR051455">
    <property type="entry name" value="Bact_solute-bind_prot3"/>
</dbReference>